<organism evidence="2 3">
    <name type="scientific">Streptomyces violascens</name>
    <dbReference type="NCBI Taxonomy" id="67381"/>
    <lineage>
        <taxon>Bacteria</taxon>
        <taxon>Bacillati</taxon>
        <taxon>Actinomycetota</taxon>
        <taxon>Actinomycetes</taxon>
        <taxon>Kitasatosporales</taxon>
        <taxon>Streptomycetaceae</taxon>
        <taxon>Streptomyces</taxon>
    </lineage>
</organism>
<keyword evidence="1" id="KW-0472">Membrane</keyword>
<keyword evidence="1" id="KW-1133">Transmembrane helix</keyword>
<evidence type="ECO:0000313" key="2">
    <source>
        <dbReference type="EMBL" id="GHI41763.1"/>
    </source>
</evidence>
<keyword evidence="1" id="KW-0812">Transmembrane</keyword>
<feature type="transmembrane region" description="Helical" evidence="1">
    <location>
        <begin position="98"/>
        <end position="118"/>
    </location>
</feature>
<protein>
    <recommendedName>
        <fullName evidence="4">Integral membrane protein</fullName>
    </recommendedName>
</protein>
<comment type="caution">
    <text evidence="2">The sequence shown here is derived from an EMBL/GenBank/DDBJ whole genome shotgun (WGS) entry which is preliminary data.</text>
</comment>
<dbReference type="Proteomes" id="UP001050808">
    <property type="component" value="Unassembled WGS sequence"/>
</dbReference>
<dbReference type="RefSeq" id="WP_189963217.1">
    <property type="nucleotide sequence ID" value="NZ_BMUA01000008.1"/>
</dbReference>
<evidence type="ECO:0000256" key="1">
    <source>
        <dbReference type="SAM" id="Phobius"/>
    </source>
</evidence>
<keyword evidence="3" id="KW-1185">Reference proteome</keyword>
<reference evidence="2" key="1">
    <citation type="submission" date="2024-05" db="EMBL/GenBank/DDBJ databases">
        <title>Whole genome shotgun sequence of Streptomyces violascens NBRC 12920.</title>
        <authorList>
            <person name="Komaki H."/>
            <person name="Tamura T."/>
        </authorList>
    </citation>
    <scope>NUCLEOTIDE SEQUENCE</scope>
    <source>
        <strain evidence="2">NBRC 12920</strain>
    </source>
</reference>
<evidence type="ECO:0000313" key="3">
    <source>
        <dbReference type="Proteomes" id="UP001050808"/>
    </source>
</evidence>
<gene>
    <name evidence="2" type="ORF">Sviol_61710</name>
</gene>
<name>A0ABQ3QWW6_9ACTN</name>
<feature type="transmembrane region" description="Helical" evidence="1">
    <location>
        <begin position="29"/>
        <end position="55"/>
    </location>
</feature>
<dbReference type="EMBL" id="BNDY01000017">
    <property type="protein sequence ID" value="GHI41763.1"/>
    <property type="molecule type" value="Genomic_DNA"/>
</dbReference>
<feature type="transmembrane region" description="Helical" evidence="1">
    <location>
        <begin position="67"/>
        <end position="86"/>
    </location>
</feature>
<sequence length="135" mass="14015">MRTVVGAAGLALMAFGALMVWDQSTHWDVLIWLAGAVVLHDGVIAPLVVGVGFLVGGLKYRGLVRGALLAAGCLTLVALPVLLRPLPTANSSVLPLDYVRGLLISLAAVAVLAVLLGAGRWAWGRVGRADDPESR</sequence>
<accession>A0ABQ3QWW6</accession>
<proteinExistence type="predicted"/>
<evidence type="ECO:0008006" key="4">
    <source>
        <dbReference type="Google" id="ProtNLM"/>
    </source>
</evidence>